<keyword evidence="4" id="KW-1185">Reference proteome</keyword>
<keyword evidence="1" id="KW-0812">Transmembrane</keyword>
<feature type="transmembrane region" description="Helical" evidence="1">
    <location>
        <begin position="15"/>
        <end position="34"/>
    </location>
</feature>
<gene>
    <name evidence="3" type="ORF">EPV75_00610</name>
</gene>
<dbReference type="InterPro" id="IPR050768">
    <property type="entry name" value="UPF0353/GerABKA_families"/>
</dbReference>
<dbReference type="RefSeq" id="WP_127118943.1">
    <property type="nucleotide sequence ID" value="NZ_CP035033.1"/>
</dbReference>
<reference evidence="3 4" key="1">
    <citation type="journal article" date="2018" name="Environ. Microbiol.">
        <title>Genomes of ubiquitous marine and hypersaline Hydrogenovibrio, Thiomicrorhabdus and Thiomicrospira spp. encode a diversity of mechanisms to sustain chemolithoautotrophy in heterogeneous environments.</title>
        <authorList>
            <person name="Scott K.M."/>
            <person name="Williams J."/>
            <person name="Porter C.M.B."/>
            <person name="Russel S."/>
            <person name="Harmer T.L."/>
            <person name="Paul J.H."/>
            <person name="Antonen K.M."/>
            <person name="Bridges M.K."/>
            <person name="Camper G.J."/>
            <person name="Campla C.K."/>
            <person name="Casella L.G."/>
            <person name="Chase E."/>
            <person name="Conrad J.W."/>
            <person name="Cruz M.C."/>
            <person name="Dunlap D.S."/>
            <person name="Duran L."/>
            <person name="Fahsbender E.M."/>
            <person name="Goldsmith D.B."/>
            <person name="Keeley R.F."/>
            <person name="Kondoff M.R."/>
            <person name="Kussy B.I."/>
            <person name="Lane M.K."/>
            <person name="Lawler S."/>
            <person name="Leigh B.A."/>
            <person name="Lewis C."/>
            <person name="Lostal L.M."/>
            <person name="Marking D."/>
            <person name="Mancera P.A."/>
            <person name="McClenthan E.C."/>
            <person name="McIntyre E.A."/>
            <person name="Mine J.A."/>
            <person name="Modi S."/>
            <person name="Moore B.D."/>
            <person name="Morgan W.A."/>
            <person name="Nelson K.M."/>
            <person name="Nguyen K.N."/>
            <person name="Ogburn N."/>
            <person name="Parrino D.G."/>
            <person name="Pedapudi A.D."/>
            <person name="Pelham R.P."/>
            <person name="Preece A.M."/>
            <person name="Rampersad E.A."/>
            <person name="Richardson J.C."/>
            <person name="Rodgers C.M."/>
            <person name="Schaffer B.L."/>
            <person name="Sheridan N.E."/>
            <person name="Solone M.R."/>
            <person name="Staley Z.R."/>
            <person name="Tabuchi M."/>
            <person name="Waide R.J."/>
            <person name="Wanjugi P.W."/>
            <person name="Young S."/>
            <person name="Clum A."/>
            <person name="Daum C."/>
            <person name="Huntemann M."/>
            <person name="Ivanova N."/>
            <person name="Kyrpides N."/>
            <person name="Mikhailova N."/>
            <person name="Palaniappan K."/>
            <person name="Pillay M."/>
            <person name="Reddy T.B.K."/>
            <person name="Shapiro N."/>
            <person name="Stamatis D."/>
            <person name="Varghese N."/>
            <person name="Woyke T."/>
            <person name="Boden R."/>
            <person name="Freyermuth S.K."/>
            <person name="Kerfeld C.A."/>
        </authorList>
    </citation>
    <scope>NUCLEOTIDE SEQUENCE [LARGE SCALE GENOMIC DNA]</scope>
    <source>
        <strain evidence="3 4">JR-2</strain>
    </source>
</reference>
<proteinExistence type="predicted"/>
<dbReference type="AlphaFoldDB" id="A0A451G490"/>
<organism evidence="3 4">
    <name type="scientific">Hydrogenovibrio thermophilus</name>
    <dbReference type="NCBI Taxonomy" id="265883"/>
    <lineage>
        <taxon>Bacteria</taxon>
        <taxon>Pseudomonadati</taxon>
        <taxon>Pseudomonadota</taxon>
        <taxon>Gammaproteobacteria</taxon>
        <taxon>Thiotrichales</taxon>
        <taxon>Piscirickettsiaceae</taxon>
        <taxon>Hydrogenovibrio</taxon>
    </lineage>
</organism>
<keyword evidence="1" id="KW-1133">Transmembrane helix</keyword>
<evidence type="ECO:0000256" key="1">
    <source>
        <dbReference type="SAM" id="Phobius"/>
    </source>
</evidence>
<accession>A0A451G490</accession>
<dbReference type="SMART" id="SM00327">
    <property type="entry name" value="VWA"/>
    <property type="match status" value="1"/>
</dbReference>
<dbReference type="PROSITE" id="PS50234">
    <property type="entry name" value="VWFA"/>
    <property type="match status" value="1"/>
</dbReference>
<feature type="transmembrane region" description="Helical" evidence="1">
    <location>
        <begin position="74"/>
        <end position="93"/>
    </location>
</feature>
<dbReference type="PANTHER" id="PTHR22550">
    <property type="entry name" value="SPORE GERMINATION PROTEIN"/>
    <property type="match status" value="1"/>
</dbReference>
<sequence>MTFNDWTALWQQFDFLWPWMLAFLPLPWVIRLVLKPAAKRQIPLLAPHLMQRLESARKSTLLQHKAHPYRLPPWALLLWILLILAAMRPVWFLNTTPFQASGKDLMLAVDLSGSMEKDDMMLGGHRVDRLTAVKHVVKDFIQNRQGDRMGLVVFGSQAFLQSPLTYDLNTVETLLKETEIGMAGNNTAIGDAIGIALKHLHKAKQENAVLILLTDGSNTAGAVRPLDAAKQAEKMGLKIYTIGIGQKDPAAIDDFLFGRGHNMDTRTLQQVAKLTGGQFFLATDTDKLNEIYTLINQLESSEHDVNSYRLRDELFHWPLGLAMLLSLLVVMLRVYPQWHPNRWRRRPTAPKTGGRH</sequence>
<evidence type="ECO:0000259" key="2">
    <source>
        <dbReference type="PROSITE" id="PS50234"/>
    </source>
</evidence>
<dbReference type="KEGG" id="htr:EPV75_00610"/>
<dbReference type="InterPro" id="IPR002035">
    <property type="entry name" value="VWF_A"/>
</dbReference>
<dbReference type="SUPFAM" id="SSF53300">
    <property type="entry name" value="vWA-like"/>
    <property type="match status" value="1"/>
</dbReference>
<evidence type="ECO:0000313" key="3">
    <source>
        <dbReference type="EMBL" id="QAB14279.1"/>
    </source>
</evidence>
<dbReference type="EMBL" id="CP035033">
    <property type="protein sequence ID" value="QAB14279.1"/>
    <property type="molecule type" value="Genomic_DNA"/>
</dbReference>
<evidence type="ECO:0000313" key="4">
    <source>
        <dbReference type="Proteomes" id="UP000285478"/>
    </source>
</evidence>
<dbReference type="InterPro" id="IPR036465">
    <property type="entry name" value="vWFA_dom_sf"/>
</dbReference>
<feature type="domain" description="VWFA" evidence="2">
    <location>
        <begin position="104"/>
        <end position="298"/>
    </location>
</feature>
<name>A0A451G490_9GAMM</name>
<dbReference type="PANTHER" id="PTHR22550:SF18">
    <property type="entry name" value="VWFA DOMAIN-CONTAINING PROTEIN"/>
    <property type="match status" value="1"/>
</dbReference>
<dbReference type="Gene3D" id="3.40.50.410">
    <property type="entry name" value="von Willebrand factor, type A domain"/>
    <property type="match status" value="1"/>
</dbReference>
<feature type="transmembrane region" description="Helical" evidence="1">
    <location>
        <begin position="314"/>
        <end position="335"/>
    </location>
</feature>
<dbReference type="Pfam" id="PF00092">
    <property type="entry name" value="VWA"/>
    <property type="match status" value="1"/>
</dbReference>
<dbReference type="Proteomes" id="UP000285478">
    <property type="component" value="Chromosome"/>
</dbReference>
<protein>
    <submittedName>
        <fullName evidence="3">VWA domain-containing protein</fullName>
    </submittedName>
</protein>
<keyword evidence="1" id="KW-0472">Membrane</keyword>